<evidence type="ECO:0000256" key="1">
    <source>
        <dbReference type="ARBA" id="ARBA00004141"/>
    </source>
</evidence>
<feature type="transmembrane region" description="Helical" evidence="10">
    <location>
        <begin position="345"/>
        <end position="377"/>
    </location>
</feature>
<dbReference type="GO" id="GO:0030322">
    <property type="term" value="P:stabilization of membrane potential"/>
    <property type="evidence" value="ECO:0007669"/>
    <property type="project" value="TreeGrafter"/>
</dbReference>
<dbReference type="PANTHER" id="PTHR11003:SF322">
    <property type="entry name" value="POTASSIUM CHANNEL DOMAIN-CONTAINING PROTEIN"/>
    <property type="match status" value="1"/>
</dbReference>
<protein>
    <recommendedName>
        <fullName evidence="11">Potassium channel domain-containing protein</fullName>
    </recommendedName>
</protein>
<dbReference type="Proteomes" id="UP000030758">
    <property type="component" value="Unassembled WGS sequence"/>
</dbReference>
<keyword evidence="7 8" id="KW-0407">Ion channel</keyword>
<evidence type="ECO:0000256" key="6">
    <source>
        <dbReference type="ARBA" id="ARBA00023136"/>
    </source>
</evidence>
<dbReference type="GO" id="GO:0022841">
    <property type="term" value="F:potassium ion leak channel activity"/>
    <property type="evidence" value="ECO:0007669"/>
    <property type="project" value="TreeGrafter"/>
</dbReference>
<gene>
    <name evidence="12" type="ORF">M513_07678</name>
    <name evidence="13" type="ORF">M514_07678</name>
</gene>
<dbReference type="PRINTS" id="PR01333">
    <property type="entry name" value="2POREKCHANEL"/>
</dbReference>
<reference evidence="12 14" key="1">
    <citation type="journal article" date="2014" name="Nat. Genet.">
        <title>Genome and transcriptome of the porcine whipworm Trichuris suis.</title>
        <authorList>
            <person name="Jex A.R."/>
            <person name="Nejsum P."/>
            <person name="Schwarz E.M."/>
            <person name="Hu L."/>
            <person name="Young N.D."/>
            <person name="Hall R.S."/>
            <person name="Korhonen P.K."/>
            <person name="Liao S."/>
            <person name="Thamsborg S."/>
            <person name="Xia J."/>
            <person name="Xu P."/>
            <person name="Wang S."/>
            <person name="Scheerlinck J.P."/>
            <person name="Hofmann A."/>
            <person name="Sternberg P.W."/>
            <person name="Wang J."/>
            <person name="Gasser R.B."/>
        </authorList>
    </citation>
    <scope>NUCLEOTIDE SEQUENCE [LARGE SCALE GENOMIC DNA]</scope>
    <source>
        <strain evidence="13">DCEP-RM93F</strain>
        <strain evidence="12">DCEP-RM93M</strain>
    </source>
</reference>
<keyword evidence="2 8" id="KW-0813">Transport</keyword>
<evidence type="ECO:0000313" key="13">
    <source>
        <dbReference type="EMBL" id="KFD61927.1"/>
    </source>
</evidence>
<feature type="transmembrane region" description="Helical" evidence="10">
    <location>
        <begin position="197"/>
        <end position="221"/>
    </location>
</feature>
<dbReference type="SUPFAM" id="SSF81324">
    <property type="entry name" value="Voltage-gated potassium channels"/>
    <property type="match status" value="2"/>
</dbReference>
<keyword evidence="3 8" id="KW-0812">Transmembrane</keyword>
<evidence type="ECO:0000256" key="5">
    <source>
        <dbReference type="ARBA" id="ARBA00023065"/>
    </source>
</evidence>
<dbReference type="PANTHER" id="PTHR11003">
    <property type="entry name" value="POTASSIUM CHANNEL, SUBFAMILY K"/>
    <property type="match status" value="1"/>
</dbReference>
<comment type="similarity">
    <text evidence="8">Belongs to the two pore domain potassium channel (TC 1.A.1.8) family.</text>
</comment>
<feature type="domain" description="Potassium channel" evidence="11">
    <location>
        <begin position="166"/>
        <end position="222"/>
    </location>
</feature>
<dbReference type="AlphaFoldDB" id="A0A085M2L9"/>
<evidence type="ECO:0000256" key="10">
    <source>
        <dbReference type="SAM" id="Phobius"/>
    </source>
</evidence>
<evidence type="ECO:0000313" key="14">
    <source>
        <dbReference type="Proteomes" id="UP000030764"/>
    </source>
</evidence>
<keyword evidence="14" id="KW-1185">Reference proteome</keyword>
<evidence type="ECO:0000256" key="3">
    <source>
        <dbReference type="ARBA" id="ARBA00022692"/>
    </source>
</evidence>
<accession>A0A085M2L9</accession>
<dbReference type="InterPro" id="IPR013099">
    <property type="entry name" value="K_chnl_dom"/>
</dbReference>
<dbReference type="Proteomes" id="UP000030764">
    <property type="component" value="Unassembled WGS sequence"/>
</dbReference>
<dbReference type="EMBL" id="KL363239">
    <property type="protein sequence ID" value="KFD51465.1"/>
    <property type="molecule type" value="Genomic_DNA"/>
</dbReference>
<keyword evidence="5 8" id="KW-0406">Ion transport</keyword>
<evidence type="ECO:0000259" key="11">
    <source>
        <dbReference type="Pfam" id="PF07885"/>
    </source>
</evidence>
<evidence type="ECO:0000256" key="9">
    <source>
        <dbReference type="SAM" id="MobiDB-lite"/>
    </source>
</evidence>
<keyword evidence="4 10" id="KW-1133">Transmembrane helix</keyword>
<proteinExistence type="inferred from homology"/>
<dbReference type="EMBL" id="KL367606">
    <property type="protein sequence ID" value="KFD61927.1"/>
    <property type="molecule type" value="Genomic_DNA"/>
</dbReference>
<evidence type="ECO:0000256" key="8">
    <source>
        <dbReference type="RuleBase" id="RU003857"/>
    </source>
</evidence>
<dbReference type="InterPro" id="IPR003280">
    <property type="entry name" value="2pore_dom_K_chnl"/>
</dbReference>
<feature type="domain" description="Potassium channel" evidence="11">
    <location>
        <begin position="300"/>
        <end position="371"/>
    </location>
</feature>
<feature type="transmembrane region" description="Helical" evidence="10">
    <location>
        <begin position="318"/>
        <end position="339"/>
    </location>
</feature>
<feature type="transmembrane region" description="Helical" evidence="10">
    <location>
        <begin position="167"/>
        <end position="185"/>
    </location>
</feature>
<dbReference type="Pfam" id="PF07885">
    <property type="entry name" value="Ion_trans_2"/>
    <property type="match status" value="2"/>
</dbReference>
<comment type="subcellular location">
    <subcellularLocation>
        <location evidence="1">Membrane</location>
        <topology evidence="1">Multi-pass membrane protein</topology>
    </subcellularLocation>
</comment>
<name>A0A085M2L9_9BILA</name>
<evidence type="ECO:0000313" key="12">
    <source>
        <dbReference type="EMBL" id="KFD51465.1"/>
    </source>
</evidence>
<sequence length="456" mass="51817">MEPKSRLGGRPHEAMPFSEKSEEDGVLTHSTNPSSESARYDDGGKARQRKKETRQLPFSARLLKKLKIIFPHVALTVLLFAYMTGGAAMLQWLENREASADRDHSLAEYSSQPEVLISRAVEKVANMCASPLPIHCDHTVGEISNLLSRAAASCQKLPYAAAQLPYWSFRMSFLYILTVVTTTGYDQVSPATTSGRWFSMLYGLIGIPLMLLTIANFGVFLSETVMLIAKWSHSFMRSAKWRLQRLRAKPNVDRRDVYPTEANLKQQQQQPTMAVPAKRGKRRRLSHILFFIAFAYIGLVLFYCFISSHIFMLFERQWTTVAGMFFSFNTITTIGLGNMRLDSDLYVVFVILHNMVGLAMLTMCVNLASTYFKLLFLKLHYFGRKMRRFRSALDTMSGEMVEAMRIVLKLMKIKANKGSITIDDIQELLEAVKDIHVEPRRAFTPNDVSCIPFADD</sequence>
<evidence type="ECO:0000256" key="4">
    <source>
        <dbReference type="ARBA" id="ARBA00022989"/>
    </source>
</evidence>
<feature type="compositionally biased region" description="Polar residues" evidence="9">
    <location>
        <begin position="28"/>
        <end position="37"/>
    </location>
</feature>
<evidence type="ECO:0000256" key="2">
    <source>
        <dbReference type="ARBA" id="ARBA00022448"/>
    </source>
</evidence>
<feature type="region of interest" description="Disordered" evidence="9">
    <location>
        <begin position="1"/>
        <end position="53"/>
    </location>
</feature>
<evidence type="ECO:0000256" key="7">
    <source>
        <dbReference type="ARBA" id="ARBA00023303"/>
    </source>
</evidence>
<organism evidence="12 14">
    <name type="scientific">Trichuris suis</name>
    <name type="common">pig whipworm</name>
    <dbReference type="NCBI Taxonomy" id="68888"/>
    <lineage>
        <taxon>Eukaryota</taxon>
        <taxon>Metazoa</taxon>
        <taxon>Ecdysozoa</taxon>
        <taxon>Nematoda</taxon>
        <taxon>Enoplea</taxon>
        <taxon>Dorylaimia</taxon>
        <taxon>Trichinellida</taxon>
        <taxon>Trichuridae</taxon>
        <taxon>Trichuris</taxon>
    </lineage>
</organism>
<dbReference type="Gene3D" id="1.10.287.70">
    <property type="match status" value="1"/>
</dbReference>
<feature type="compositionally biased region" description="Basic and acidic residues" evidence="9">
    <location>
        <begin position="1"/>
        <end position="13"/>
    </location>
</feature>
<feature type="transmembrane region" description="Helical" evidence="10">
    <location>
        <begin position="288"/>
        <end position="306"/>
    </location>
</feature>
<keyword evidence="6 10" id="KW-0472">Membrane</keyword>
<dbReference type="GO" id="GO:0005886">
    <property type="term" value="C:plasma membrane"/>
    <property type="evidence" value="ECO:0007669"/>
    <property type="project" value="TreeGrafter"/>
</dbReference>
<feature type="transmembrane region" description="Helical" evidence="10">
    <location>
        <begin position="68"/>
        <end position="93"/>
    </location>
</feature>
<dbReference type="GO" id="GO:0015271">
    <property type="term" value="F:outward rectifier potassium channel activity"/>
    <property type="evidence" value="ECO:0007669"/>
    <property type="project" value="TreeGrafter"/>
</dbReference>